<sequence length="97" mass="10475">MSGDREVGRSSTSIIRRKSPISLARPAANPTSWGRPGRDSIDYLFTTIAYQLATSISGLRDIALTAATAATPTQSRPPLTSKYDLPARGNEDQYYVG</sequence>
<evidence type="ECO:0000256" key="1">
    <source>
        <dbReference type="SAM" id="MobiDB-lite"/>
    </source>
</evidence>
<proteinExistence type="predicted"/>
<feature type="region of interest" description="Disordered" evidence="1">
    <location>
        <begin position="68"/>
        <end position="97"/>
    </location>
</feature>
<keyword evidence="3" id="KW-1185">Reference proteome</keyword>
<dbReference type="Proteomes" id="UP001063166">
    <property type="component" value="Unassembled WGS sequence"/>
</dbReference>
<gene>
    <name evidence="2" type="ORF">LshimejAT787_1105020</name>
</gene>
<name>A0A9P3PTD9_LYOSH</name>
<protein>
    <submittedName>
        <fullName evidence="2">Uncharacterized protein</fullName>
    </submittedName>
</protein>
<evidence type="ECO:0000313" key="2">
    <source>
        <dbReference type="EMBL" id="GLB42487.1"/>
    </source>
</evidence>
<accession>A0A9P3PTD9</accession>
<organism evidence="2 3">
    <name type="scientific">Lyophyllum shimeji</name>
    <name type="common">Hon-shimeji</name>
    <name type="synonym">Tricholoma shimeji</name>
    <dbReference type="NCBI Taxonomy" id="47721"/>
    <lineage>
        <taxon>Eukaryota</taxon>
        <taxon>Fungi</taxon>
        <taxon>Dikarya</taxon>
        <taxon>Basidiomycota</taxon>
        <taxon>Agaricomycotina</taxon>
        <taxon>Agaricomycetes</taxon>
        <taxon>Agaricomycetidae</taxon>
        <taxon>Agaricales</taxon>
        <taxon>Tricholomatineae</taxon>
        <taxon>Lyophyllaceae</taxon>
        <taxon>Lyophyllum</taxon>
    </lineage>
</organism>
<dbReference type="EMBL" id="BRPK01000011">
    <property type="protein sequence ID" value="GLB42487.1"/>
    <property type="molecule type" value="Genomic_DNA"/>
</dbReference>
<comment type="caution">
    <text evidence="2">The sequence shown here is derived from an EMBL/GenBank/DDBJ whole genome shotgun (WGS) entry which is preliminary data.</text>
</comment>
<reference evidence="2" key="1">
    <citation type="submission" date="2022-07" db="EMBL/GenBank/DDBJ databases">
        <title>The genome of Lyophyllum shimeji provides insight into the initial evolution of ectomycorrhizal fungal genome.</title>
        <authorList>
            <person name="Kobayashi Y."/>
            <person name="Shibata T."/>
            <person name="Hirakawa H."/>
            <person name="Shigenobu S."/>
            <person name="Nishiyama T."/>
            <person name="Yamada A."/>
            <person name="Hasebe M."/>
            <person name="Kawaguchi M."/>
        </authorList>
    </citation>
    <scope>NUCLEOTIDE SEQUENCE</scope>
    <source>
        <strain evidence="2">AT787</strain>
    </source>
</reference>
<evidence type="ECO:0000313" key="3">
    <source>
        <dbReference type="Proteomes" id="UP001063166"/>
    </source>
</evidence>
<feature type="region of interest" description="Disordered" evidence="1">
    <location>
        <begin position="1"/>
        <end position="38"/>
    </location>
</feature>
<dbReference type="AlphaFoldDB" id="A0A9P3PTD9"/>